<dbReference type="InterPro" id="IPR002625">
    <property type="entry name" value="Smr_dom"/>
</dbReference>
<dbReference type="Pfam" id="PF20297">
    <property type="entry name" value="MSSS"/>
    <property type="match status" value="1"/>
</dbReference>
<dbReference type="Gene3D" id="3.40.50.300">
    <property type="entry name" value="P-loop containing nucleotide triphosphate hydrolases"/>
    <property type="match status" value="1"/>
</dbReference>
<dbReference type="PANTHER" id="PTHR48466:SF2">
    <property type="entry name" value="OS10G0509000 PROTEIN"/>
    <property type="match status" value="1"/>
</dbReference>
<evidence type="ECO:0000313" key="10">
    <source>
        <dbReference type="EMBL" id="AKU91727.1"/>
    </source>
</evidence>
<keyword evidence="3 7" id="KW-0378">Hydrolase</keyword>
<comment type="subunit">
    <text evidence="7">Homodimer. Binds to stalled ribosomes, contacting rRNA.</text>
</comment>
<comment type="function">
    <text evidence="7">Endonuclease that is involved in the suppression of homologous recombination and thus may have a key role in the control of bacterial genetic diversity.</text>
</comment>
<dbReference type="InterPro" id="IPR000432">
    <property type="entry name" value="DNA_mismatch_repair_MutS_C"/>
</dbReference>
<dbReference type="Pfam" id="PF01713">
    <property type="entry name" value="Smr"/>
    <property type="match status" value="1"/>
</dbReference>
<accession>A0A0K1PE08</accession>
<keyword evidence="7" id="KW-0540">Nuclease</keyword>
<dbReference type="GO" id="GO:0043023">
    <property type="term" value="F:ribosomal large subunit binding"/>
    <property type="evidence" value="ECO:0007669"/>
    <property type="project" value="UniProtKB-UniRule"/>
</dbReference>
<evidence type="ECO:0000256" key="5">
    <source>
        <dbReference type="ARBA" id="ARBA00022884"/>
    </source>
</evidence>
<keyword evidence="4 7" id="KW-0067">ATP-binding</keyword>
<dbReference type="EC" id="3.1.-.-" evidence="7"/>
<dbReference type="Pfam" id="PF00488">
    <property type="entry name" value="MutS_V"/>
    <property type="match status" value="1"/>
</dbReference>
<feature type="coiled-coil region" evidence="8">
    <location>
        <begin position="525"/>
        <end position="636"/>
    </location>
</feature>
<dbReference type="Proteomes" id="UP000055590">
    <property type="component" value="Chromosome"/>
</dbReference>
<dbReference type="InterPro" id="IPR027417">
    <property type="entry name" value="P-loop_NTPase"/>
</dbReference>
<dbReference type="SUPFAM" id="SSF48334">
    <property type="entry name" value="DNA repair protein MutS, domain III"/>
    <property type="match status" value="1"/>
</dbReference>
<evidence type="ECO:0000256" key="8">
    <source>
        <dbReference type="SAM" id="Coils"/>
    </source>
</evidence>
<dbReference type="EMBL" id="CP012332">
    <property type="protein sequence ID" value="AKU91727.1"/>
    <property type="molecule type" value="Genomic_DNA"/>
</dbReference>
<keyword evidence="1 7" id="KW-0699">rRNA-binding</keyword>
<name>A0A0K1PE08_9BACT</name>
<keyword evidence="6 7" id="KW-0238">DNA-binding</keyword>
<evidence type="ECO:0000313" key="11">
    <source>
        <dbReference type="Proteomes" id="UP000055590"/>
    </source>
</evidence>
<evidence type="ECO:0000256" key="6">
    <source>
        <dbReference type="ARBA" id="ARBA00023125"/>
    </source>
</evidence>
<dbReference type="SMART" id="SM00533">
    <property type="entry name" value="MUTSd"/>
    <property type="match status" value="1"/>
</dbReference>
<keyword evidence="8" id="KW-0175">Coiled coil</keyword>
<dbReference type="PIRSF" id="PIRSF005814">
    <property type="entry name" value="MutS_YshD"/>
    <property type="match status" value="1"/>
</dbReference>
<dbReference type="InterPro" id="IPR046893">
    <property type="entry name" value="MSSS"/>
</dbReference>
<dbReference type="Gene3D" id="3.30.1370.110">
    <property type="match status" value="1"/>
</dbReference>
<dbReference type="RefSeq" id="WP_050725998.1">
    <property type="nucleotide sequence ID" value="NZ_CP012332.1"/>
</dbReference>
<dbReference type="PATRIC" id="fig|1391653.3.peg.2209"/>
<dbReference type="GO" id="GO:0045910">
    <property type="term" value="P:negative regulation of DNA recombination"/>
    <property type="evidence" value="ECO:0007669"/>
    <property type="project" value="InterPro"/>
</dbReference>
<dbReference type="AlphaFoldDB" id="A0A0K1PE08"/>
<dbReference type="InterPro" id="IPR007696">
    <property type="entry name" value="DNA_mismatch_repair_MutS_core"/>
</dbReference>
<keyword evidence="11" id="KW-1185">Reference proteome</keyword>
<dbReference type="HAMAP" id="MF_00092">
    <property type="entry name" value="MutS2"/>
    <property type="match status" value="1"/>
</dbReference>
<dbReference type="InterPro" id="IPR005747">
    <property type="entry name" value="MutS2"/>
</dbReference>
<dbReference type="SUPFAM" id="SSF52540">
    <property type="entry name" value="P-loop containing nucleoside triphosphate hydrolases"/>
    <property type="match status" value="1"/>
</dbReference>
<dbReference type="SUPFAM" id="SSF160443">
    <property type="entry name" value="SMR domain-like"/>
    <property type="match status" value="1"/>
</dbReference>
<dbReference type="KEGG" id="vin:AKJ08_2114"/>
<dbReference type="PROSITE" id="PS50828">
    <property type="entry name" value="SMR"/>
    <property type="match status" value="1"/>
</dbReference>
<evidence type="ECO:0000256" key="4">
    <source>
        <dbReference type="ARBA" id="ARBA00022840"/>
    </source>
</evidence>
<feature type="domain" description="Smr" evidence="9">
    <location>
        <begin position="728"/>
        <end position="803"/>
    </location>
</feature>
<dbReference type="InterPro" id="IPR045076">
    <property type="entry name" value="MutS"/>
</dbReference>
<dbReference type="GO" id="GO:0004519">
    <property type="term" value="F:endonuclease activity"/>
    <property type="evidence" value="ECO:0007669"/>
    <property type="project" value="UniProtKB-UniRule"/>
</dbReference>
<evidence type="ECO:0000256" key="3">
    <source>
        <dbReference type="ARBA" id="ARBA00022801"/>
    </source>
</evidence>
<proteinExistence type="inferred from homology"/>
<feature type="binding site" evidence="7">
    <location>
        <begin position="338"/>
        <end position="345"/>
    </location>
    <ligand>
        <name>ATP</name>
        <dbReference type="ChEBI" id="CHEBI:30616"/>
    </ligand>
</feature>
<reference evidence="10 11" key="1">
    <citation type="submission" date="2015-08" db="EMBL/GenBank/DDBJ databases">
        <authorList>
            <person name="Babu N.S."/>
            <person name="Beckwith C.J."/>
            <person name="Beseler K.G."/>
            <person name="Brison A."/>
            <person name="Carone J.V."/>
            <person name="Caskin T.P."/>
            <person name="Diamond M."/>
            <person name="Durham M.E."/>
            <person name="Foxe J.M."/>
            <person name="Go M."/>
            <person name="Henderson B.A."/>
            <person name="Jones I.B."/>
            <person name="McGettigan J.A."/>
            <person name="Micheletti S.J."/>
            <person name="Nasrallah M.E."/>
            <person name="Ortiz D."/>
            <person name="Piller C.R."/>
            <person name="Privatt S.R."/>
            <person name="Schneider S.L."/>
            <person name="Sharp S."/>
            <person name="Smith T.C."/>
            <person name="Stanton J.D."/>
            <person name="Ullery H.E."/>
            <person name="Wilson R.J."/>
            <person name="Serrano M.G."/>
            <person name="Buck G."/>
            <person name="Lee V."/>
            <person name="Wang Y."/>
            <person name="Carvalho R."/>
            <person name="Voegtly L."/>
            <person name="Shi R."/>
            <person name="Duckworth R."/>
            <person name="Johnson A."/>
            <person name="Loviza R."/>
            <person name="Walstead R."/>
            <person name="Shah Z."/>
            <person name="Kiflezghi M."/>
            <person name="Wade K."/>
            <person name="Ball S.L."/>
            <person name="Bradley K.W."/>
            <person name="Asai D.J."/>
            <person name="Bowman C.A."/>
            <person name="Russell D.A."/>
            <person name="Pope W.H."/>
            <person name="Jacobs-Sera D."/>
            <person name="Hendrix R.W."/>
            <person name="Hatfull G.F."/>
        </authorList>
    </citation>
    <scope>NUCLEOTIDE SEQUENCE [LARGE SCALE GENOMIC DNA]</scope>
    <source>
        <strain evidence="10 11">DSM 27710</strain>
    </source>
</reference>
<evidence type="ECO:0000256" key="1">
    <source>
        <dbReference type="ARBA" id="ARBA00022730"/>
    </source>
</evidence>
<evidence type="ECO:0000259" key="9">
    <source>
        <dbReference type="PROSITE" id="PS50828"/>
    </source>
</evidence>
<dbReference type="SMART" id="SM00534">
    <property type="entry name" value="MUTSac"/>
    <property type="match status" value="1"/>
</dbReference>
<dbReference type="GO" id="GO:0019843">
    <property type="term" value="F:rRNA binding"/>
    <property type="evidence" value="ECO:0007669"/>
    <property type="project" value="UniProtKB-UniRule"/>
</dbReference>
<dbReference type="STRING" id="1391653.AKJ08_2114"/>
<comment type="function">
    <text evidence="7">Acts as a ribosome collision sensor, splitting the ribosome into its 2 subunits. Detects stalled/collided 70S ribosomes which it binds and splits by an ATP-hydrolysis driven conformational change. Acts upstream of the ribosome quality control system (RQC), a ribosome-associated complex that mediates the extraction of incompletely synthesized nascent chains from stalled ribosomes and their subsequent degradation. Probably generates substrates for RQC.</text>
</comment>
<dbReference type="GO" id="GO:0006298">
    <property type="term" value="P:mismatch repair"/>
    <property type="evidence" value="ECO:0007669"/>
    <property type="project" value="InterPro"/>
</dbReference>
<dbReference type="GO" id="GO:0072344">
    <property type="term" value="P:rescue of stalled ribosome"/>
    <property type="evidence" value="ECO:0007669"/>
    <property type="project" value="UniProtKB-UniRule"/>
</dbReference>
<gene>
    <name evidence="7" type="primary">mutS2</name>
    <name evidence="7" type="synonym">rqcU</name>
    <name evidence="10" type="ORF">AKJ08_2114</name>
</gene>
<dbReference type="OrthoDB" id="9808166at2"/>
<evidence type="ECO:0000256" key="2">
    <source>
        <dbReference type="ARBA" id="ARBA00022741"/>
    </source>
</evidence>
<dbReference type="GO" id="GO:0016887">
    <property type="term" value="F:ATP hydrolysis activity"/>
    <property type="evidence" value="ECO:0007669"/>
    <property type="project" value="InterPro"/>
</dbReference>
<dbReference type="SMART" id="SM00463">
    <property type="entry name" value="SMR"/>
    <property type="match status" value="1"/>
</dbReference>
<evidence type="ECO:0000256" key="7">
    <source>
        <dbReference type="HAMAP-Rule" id="MF_00092"/>
    </source>
</evidence>
<organism evidence="10 11">
    <name type="scientific">Vulgatibacter incomptus</name>
    <dbReference type="NCBI Taxonomy" id="1391653"/>
    <lineage>
        <taxon>Bacteria</taxon>
        <taxon>Pseudomonadati</taxon>
        <taxon>Myxococcota</taxon>
        <taxon>Myxococcia</taxon>
        <taxon>Myxococcales</taxon>
        <taxon>Cystobacterineae</taxon>
        <taxon>Vulgatibacteraceae</taxon>
        <taxon>Vulgatibacter</taxon>
    </lineage>
</organism>
<dbReference type="EC" id="3.6.4.-" evidence="7"/>
<dbReference type="InterPro" id="IPR036063">
    <property type="entry name" value="Smr_dom_sf"/>
</dbReference>
<keyword evidence="5 7" id="KW-0694">RNA-binding</keyword>
<keyword evidence="2 7" id="KW-0547">Nucleotide-binding</keyword>
<protein>
    <recommendedName>
        <fullName evidence="7">Endonuclease MutS2</fullName>
        <ecNumber evidence="7">3.1.-.-</ecNumber>
    </recommendedName>
    <alternativeName>
        <fullName evidence="7">Ribosome-associated protein quality control-upstream factor</fullName>
        <shortName evidence="7">RQC-upstream factor</shortName>
        <shortName evidence="7">RqcU</shortName>
        <ecNumber evidence="7">3.6.4.-</ecNumber>
    </alternativeName>
</protein>
<dbReference type="InterPro" id="IPR036187">
    <property type="entry name" value="DNA_mismatch_repair_MutS_sf"/>
</dbReference>
<dbReference type="GO" id="GO:0005524">
    <property type="term" value="F:ATP binding"/>
    <property type="evidence" value="ECO:0007669"/>
    <property type="project" value="UniProtKB-UniRule"/>
</dbReference>
<dbReference type="GO" id="GO:0030983">
    <property type="term" value="F:mismatched DNA binding"/>
    <property type="evidence" value="ECO:0007669"/>
    <property type="project" value="InterPro"/>
</dbReference>
<dbReference type="PANTHER" id="PTHR48466">
    <property type="entry name" value="OS10G0509000 PROTEIN-RELATED"/>
    <property type="match status" value="1"/>
</dbReference>
<dbReference type="GO" id="GO:0140664">
    <property type="term" value="F:ATP-dependent DNA damage sensor activity"/>
    <property type="evidence" value="ECO:0007669"/>
    <property type="project" value="InterPro"/>
</dbReference>
<keyword evidence="7" id="KW-0255">Endonuclease</keyword>
<dbReference type="NCBIfam" id="TIGR01069">
    <property type="entry name" value="mutS2"/>
    <property type="match status" value="1"/>
</dbReference>
<sequence length="804" mass="85553">MFAIPERTLRDLGWRQLTTALAERTSTPRGRALAQALPFLSRKDEIERSLSRIAEARLLLRKELSLPVGGAEDVRDLLSFAAKGATLEAAQLVACARLIRAASRTRTFLHAQRLEAPALAAESQALADASSLASRIETSFEPSGRLKDSASAMLGSLRDRARGLHHEIKGRLDELMADRDFSATLRDEYLSIRNDRYVVPVNASFRSKVPGIVHNASNSGQTLFIEPQTIVGLGNDLSIAESMAAEEERRVLQELSSDLGERSGELIEAVELLAKLDLAEAAGRLADDLDASAPRLTEGRGRISLRAVRHPLLVLQGKKVVANDLSLAQGERALVVSGPNAGGKTVTITAVGLCALLVRAGMPIPAEADSEVPLFSTVSSAIGDEQDLARDLSTFSAHLTTLKEILARAGEGALVLIDEIAADTDPREGAAIASAVLGDLVEKGARVLVTTHLEELKALGLADSRFANARVGLDPRTLTPTFKLELGAAGLSSALEIAARVGLPAAVLDVARTRLHGGSALAVALEQLEAERREAHGERTRLEAERREVATLRAEVQAARVEADAARREAEARVRDELRAELEAARREVGELLARLTARPAVSEAVQAQKSLQDKAAEQERASARARAHVQAMREEKQVLPAQAIRPGARVRVASLGRDAEVVELGRDHALVAVGPLKTRVKLDDLLPLAGKAPSPTAGRPPGGGKTTRAGRAEALAAGAIAGPEARCDIRGLRADEAVREIELFLDRAYSEGPAVVSILHGHGTGALKKTVREALAASPYVADSRPGDRHEGGDAVTIVELRS</sequence>
<comment type="similarity">
    <text evidence="7">Belongs to the DNA mismatch repair MutS family. MutS2 subfamily.</text>
</comment>